<keyword evidence="1 3" id="KW-0808">Transferase</keyword>
<dbReference type="PROSITE" id="PS51685">
    <property type="entry name" value="SAM_MT_ERG6_SMT"/>
    <property type="match status" value="1"/>
</dbReference>
<comment type="similarity">
    <text evidence="2 3">Belongs to the class I-like SAM-binding methyltransferase superfamily. Erg6/SMT family.</text>
</comment>
<sequence>MTGSAQTSAHNANRTNGDLKNRENIVQYAKFWNKDHTKNTQADDVKRRDEYEGMVNGYYDGVTDLFEYGWGKNFHFCRFYKGEPFLQAIARHEHYLVSQMGIKADMKVLDVGAGVGGPAREIAVFTDANIIGINNNIFQVDRATKYTKDAGLSHKITYEKGDFMHMAEQFGENTFDAVYAIEATCHAPVCEGVYGEVYKVLKPGAIFGFYEWCMTDKYDKDNVDHQRIRHEIELGDAIAEIRTIARATEGLKAVGFEILRSEDLSTRDDALPWYYPLRGNLNDVQTVWDYLTMLRLTRVGRGFTHYACVAAEAAGLIPKGTTACGETLNIAAEALVVGGAAGVFTPMQLFICRKPL</sequence>
<dbReference type="GO" id="GO:0005783">
    <property type="term" value="C:endoplasmic reticulum"/>
    <property type="evidence" value="ECO:0007669"/>
    <property type="project" value="TreeGrafter"/>
</dbReference>
<keyword evidence="3" id="KW-0489">Methyltransferase</keyword>
<evidence type="ECO:0000313" key="6">
    <source>
        <dbReference type="Proteomes" id="UP000001072"/>
    </source>
</evidence>
<dbReference type="SUPFAM" id="SSF53335">
    <property type="entry name" value="S-adenosyl-L-methionine-dependent methyltransferases"/>
    <property type="match status" value="1"/>
</dbReference>
<dbReference type="PANTHER" id="PTHR44068:SF1">
    <property type="entry name" value="HYPOTHETICAL LOC100005854"/>
    <property type="match status" value="1"/>
</dbReference>
<dbReference type="VEuPathDB" id="FungiDB:MELLADRAFT_73949"/>
<reference evidence="6" key="1">
    <citation type="journal article" date="2011" name="Proc. Natl. Acad. Sci. U.S.A.">
        <title>Obligate biotrophy features unraveled by the genomic analysis of rust fungi.</title>
        <authorList>
            <person name="Duplessis S."/>
            <person name="Cuomo C.A."/>
            <person name="Lin Y.-C."/>
            <person name="Aerts A."/>
            <person name="Tisserant E."/>
            <person name="Veneault-Fourrey C."/>
            <person name="Joly D.L."/>
            <person name="Hacquard S."/>
            <person name="Amselem J."/>
            <person name="Cantarel B.L."/>
            <person name="Chiu R."/>
            <person name="Coutinho P.M."/>
            <person name="Feau N."/>
            <person name="Field M."/>
            <person name="Frey P."/>
            <person name="Gelhaye E."/>
            <person name="Goldberg J."/>
            <person name="Grabherr M.G."/>
            <person name="Kodira C.D."/>
            <person name="Kohler A."/>
            <person name="Kuees U."/>
            <person name="Lindquist E.A."/>
            <person name="Lucas S.M."/>
            <person name="Mago R."/>
            <person name="Mauceli E."/>
            <person name="Morin E."/>
            <person name="Murat C."/>
            <person name="Pangilinan J.L."/>
            <person name="Park R."/>
            <person name="Pearson M."/>
            <person name="Quesneville H."/>
            <person name="Rouhier N."/>
            <person name="Sakthikumar S."/>
            <person name="Salamov A.A."/>
            <person name="Schmutz J."/>
            <person name="Selles B."/>
            <person name="Shapiro H."/>
            <person name="Tanguay P."/>
            <person name="Tuskan G.A."/>
            <person name="Henrissat B."/>
            <person name="Van de Peer Y."/>
            <person name="Rouze P."/>
            <person name="Ellis J.G."/>
            <person name="Dodds P.N."/>
            <person name="Schein J.E."/>
            <person name="Zhong S."/>
            <person name="Hamelin R.C."/>
            <person name="Grigoriev I.V."/>
            <person name="Szabo L.J."/>
            <person name="Martin F."/>
        </authorList>
    </citation>
    <scope>NUCLEOTIDE SEQUENCE [LARGE SCALE GENOMIC DNA]</scope>
    <source>
        <strain evidence="6">98AG31 / pathotype 3-4-7</strain>
    </source>
</reference>
<keyword evidence="6" id="KW-1185">Reference proteome</keyword>
<dbReference type="InterPro" id="IPR029063">
    <property type="entry name" value="SAM-dependent_MTases_sf"/>
</dbReference>
<dbReference type="Pfam" id="PF13847">
    <property type="entry name" value="Methyltransf_31"/>
    <property type="match status" value="1"/>
</dbReference>
<dbReference type="GeneID" id="18932509"/>
<evidence type="ECO:0000256" key="1">
    <source>
        <dbReference type="ARBA" id="ARBA00022679"/>
    </source>
</evidence>
<dbReference type="STRING" id="747676.F4R517"/>
<dbReference type="InterPro" id="IPR013705">
    <property type="entry name" value="Sterol_MeTrfase_C"/>
</dbReference>
<feature type="domain" description="SAM-dependent methyltransferase Erg6/SMT-type" evidence="4">
    <location>
        <begin position="58"/>
        <end position="355"/>
    </location>
</feature>
<dbReference type="Pfam" id="PF08498">
    <property type="entry name" value="Sterol_MT_C"/>
    <property type="match status" value="1"/>
</dbReference>
<dbReference type="InterPro" id="IPR050447">
    <property type="entry name" value="Erg6_SMT_methyltransf"/>
</dbReference>
<dbReference type="PANTHER" id="PTHR44068">
    <property type="entry name" value="ZGC:194242"/>
    <property type="match status" value="1"/>
</dbReference>
<name>F4R517_MELLP</name>
<dbReference type="InParanoid" id="F4R517"/>
<dbReference type="GO" id="GO:0006696">
    <property type="term" value="P:ergosterol biosynthetic process"/>
    <property type="evidence" value="ECO:0007669"/>
    <property type="project" value="TreeGrafter"/>
</dbReference>
<dbReference type="InterPro" id="IPR030384">
    <property type="entry name" value="MeTrfase_SMT"/>
</dbReference>
<dbReference type="Proteomes" id="UP000001072">
    <property type="component" value="Unassembled WGS sequence"/>
</dbReference>
<protein>
    <recommendedName>
        <fullName evidence="4">SAM-dependent methyltransferase Erg6/SMT-type domain-containing protein</fullName>
    </recommendedName>
</protein>
<dbReference type="KEGG" id="mlr:MELLADRAFT_73949"/>
<accession>F4R517</accession>
<dbReference type="FunCoup" id="F4R517">
    <property type="interactions" value="143"/>
</dbReference>
<evidence type="ECO:0000256" key="2">
    <source>
        <dbReference type="ARBA" id="ARBA00038188"/>
    </source>
</evidence>
<dbReference type="GO" id="GO:0003838">
    <property type="term" value="F:sterol 24-C-methyltransferase activity"/>
    <property type="evidence" value="ECO:0007669"/>
    <property type="project" value="TreeGrafter"/>
</dbReference>
<gene>
    <name evidence="5" type="ORF">MELLADRAFT_73949</name>
</gene>
<evidence type="ECO:0000313" key="5">
    <source>
        <dbReference type="EMBL" id="EGG11981.1"/>
    </source>
</evidence>
<dbReference type="GO" id="GO:0032259">
    <property type="term" value="P:methylation"/>
    <property type="evidence" value="ECO:0007669"/>
    <property type="project" value="UniProtKB-KW"/>
</dbReference>
<dbReference type="InterPro" id="IPR025714">
    <property type="entry name" value="Methyltranfer_dom"/>
</dbReference>
<dbReference type="FunFam" id="3.40.50.150:FF:000232">
    <property type="entry name" value="Sterol 24-C-methyltransferase erg6"/>
    <property type="match status" value="1"/>
</dbReference>
<keyword evidence="3" id="KW-0949">S-adenosyl-L-methionine</keyword>
<proteinExistence type="inferred from homology"/>
<dbReference type="CDD" id="cd02440">
    <property type="entry name" value="AdoMet_MTases"/>
    <property type="match status" value="1"/>
</dbReference>
<dbReference type="HOGENOM" id="CLU_039068_5_3_1"/>
<dbReference type="eggNOG" id="KOG1269">
    <property type="taxonomic scope" value="Eukaryota"/>
</dbReference>
<dbReference type="RefSeq" id="XP_007404356.1">
    <property type="nucleotide sequence ID" value="XM_007404294.1"/>
</dbReference>
<dbReference type="AlphaFoldDB" id="F4R517"/>
<dbReference type="EMBL" id="GL883091">
    <property type="protein sequence ID" value="EGG11981.1"/>
    <property type="molecule type" value="Genomic_DNA"/>
</dbReference>
<organism evidence="6">
    <name type="scientific">Melampsora larici-populina (strain 98AG31 / pathotype 3-4-7)</name>
    <name type="common">Poplar leaf rust fungus</name>
    <dbReference type="NCBI Taxonomy" id="747676"/>
    <lineage>
        <taxon>Eukaryota</taxon>
        <taxon>Fungi</taxon>
        <taxon>Dikarya</taxon>
        <taxon>Basidiomycota</taxon>
        <taxon>Pucciniomycotina</taxon>
        <taxon>Pucciniomycetes</taxon>
        <taxon>Pucciniales</taxon>
        <taxon>Melampsoraceae</taxon>
        <taxon>Melampsora</taxon>
    </lineage>
</organism>
<evidence type="ECO:0000256" key="3">
    <source>
        <dbReference type="PROSITE-ProRule" id="PRU01022"/>
    </source>
</evidence>
<dbReference type="Gene3D" id="3.40.50.150">
    <property type="entry name" value="Vaccinia Virus protein VP39"/>
    <property type="match status" value="1"/>
</dbReference>
<evidence type="ECO:0000259" key="4">
    <source>
        <dbReference type="PROSITE" id="PS51685"/>
    </source>
</evidence>
<dbReference type="OrthoDB" id="4310724at2759"/>